<organism evidence="1 2">
    <name type="scientific">Ganoderma sinense ZZ0214-1</name>
    <dbReference type="NCBI Taxonomy" id="1077348"/>
    <lineage>
        <taxon>Eukaryota</taxon>
        <taxon>Fungi</taxon>
        <taxon>Dikarya</taxon>
        <taxon>Basidiomycota</taxon>
        <taxon>Agaricomycotina</taxon>
        <taxon>Agaricomycetes</taxon>
        <taxon>Polyporales</taxon>
        <taxon>Polyporaceae</taxon>
        <taxon>Ganoderma</taxon>
    </lineage>
</organism>
<keyword evidence="2" id="KW-1185">Reference proteome</keyword>
<dbReference type="AlphaFoldDB" id="A0A2G8S2L5"/>
<protein>
    <submittedName>
        <fullName evidence="1">Uncharacterized protein</fullName>
    </submittedName>
</protein>
<dbReference type="EMBL" id="AYKW01000031">
    <property type="protein sequence ID" value="PIL27992.1"/>
    <property type="molecule type" value="Genomic_DNA"/>
</dbReference>
<comment type="caution">
    <text evidence="1">The sequence shown here is derived from an EMBL/GenBank/DDBJ whole genome shotgun (WGS) entry which is preliminary data.</text>
</comment>
<accession>A0A2G8S2L5</accession>
<dbReference type="OrthoDB" id="338614at2759"/>
<evidence type="ECO:0000313" key="1">
    <source>
        <dbReference type="EMBL" id="PIL27992.1"/>
    </source>
</evidence>
<dbReference type="Proteomes" id="UP000230002">
    <property type="component" value="Unassembled WGS sequence"/>
</dbReference>
<gene>
    <name evidence="1" type="ORF">GSI_09936</name>
</gene>
<reference evidence="1 2" key="1">
    <citation type="journal article" date="2015" name="Sci. Rep.">
        <title>Chromosome-level genome map provides insights into diverse defense mechanisms in the medicinal fungus Ganoderma sinense.</title>
        <authorList>
            <person name="Zhu Y."/>
            <person name="Xu J."/>
            <person name="Sun C."/>
            <person name="Zhou S."/>
            <person name="Xu H."/>
            <person name="Nelson D.R."/>
            <person name="Qian J."/>
            <person name="Song J."/>
            <person name="Luo H."/>
            <person name="Xiang L."/>
            <person name="Li Y."/>
            <person name="Xu Z."/>
            <person name="Ji A."/>
            <person name="Wang L."/>
            <person name="Lu S."/>
            <person name="Hayward A."/>
            <person name="Sun W."/>
            <person name="Li X."/>
            <person name="Schwartz D.C."/>
            <person name="Wang Y."/>
            <person name="Chen S."/>
        </authorList>
    </citation>
    <scope>NUCLEOTIDE SEQUENCE [LARGE SCALE GENOMIC DNA]</scope>
    <source>
        <strain evidence="1 2">ZZ0214-1</strain>
    </source>
</reference>
<evidence type="ECO:0000313" key="2">
    <source>
        <dbReference type="Proteomes" id="UP000230002"/>
    </source>
</evidence>
<dbReference type="STRING" id="1077348.A0A2G8S2L5"/>
<name>A0A2G8S2L5_9APHY</name>
<sequence>MSTRKRTNHVFAHEPASPMGVAIFRARLSTAGTCELSPLVRVRLKSLSPYSAAIPCAFTFPWSSEATLSQSLLPPATVHFSTSSSPSSVSSALSKHPVSPAQRPTCLTNYNLLVFDPKDGTLTLHLIYIDHAWTDRAVVPDSIPVVGGTSIWGQPPWLSCVELSTFSLSSKVLPWLIYFSYHFSFHALGEDYPAVTCSLHFNVLLSKIEVRKPIEHCDMIIGIGRAPSSFDEPLAAQLHPLNPSPPVLPMLPNGMPELGSKSLIQATLIRLIAAGVQGSMLESLGCIRRELRKARSPLLVTTRPHAMDHPSVPLEFDEEDEHLLLRDAGPLEVETGTNLISRSISASTCTETRASTSSGIATSATAIEPLPVEHGEGEQPWQGWGREDKQAVEVTERFDDITVGYVARTLMVSGVWTITFIPSARVSFSNPVRPLQFNYEDCLNVRKPTGWSATGHNLSIPMPGHPVPPASVEQAKKDVATLIDEHNAIFLMDLREAHWLPTVLGTAKAKVVLNARLGLDMFLVMPHGARKPDAELKRLGCYDCNDIVAPSDEEFRTLLEVFNYKEFLPELTGLKKMYEETQAVLKNDDLVDAEEDNF</sequence>
<dbReference type="Gene3D" id="3.40.50.720">
    <property type="entry name" value="NAD(P)-binding Rossmann-like Domain"/>
    <property type="match status" value="1"/>
</dbReference>
<proteinExistence type="predicted"/>